<accession>E4MSS7</accession>
<evidence type="ECO:0000313" key="2">
    <source>
        <dbReference type="Proteomes" id="UP000005391"/>
    </source>
</evidence>
<protein>
    <submittedName>
        <fullName evidence="1">Uncharacterized protein</fullName>
    </submittedName>
</protein>
<name>E4MSS7_CAPOC</name>
<evidence type="ECO:0000313" key="1">
    <source>
        <dbReference type="EMBL" id="EFS97233.1"/>
    </source>
</evidence>
<reference evidence="1 2" key="1">
    <citation type="submission" date="2010-10" db="EMBL/GenBank/DDBJ databases">
        <authorList>
            <person name="Muzny D."/>
            <person name="Qin X."/>
            <person name="Deng J."/>
            <person name="Jiang H."/>
            <person name="Liu Y."/>
            <person name="Qu J."/>
            <person name="Song X.-Z."/>
            <person name="Zhang L."/>
            <person name="Thornton R."/>
            <person name="Coyle M."/>
            <person name="Francisco L."/>
            <person name="Jackson L."/>
            <person name="Javaid M."/>
            <person name="Korchina V."/>
            <person name="Kovar C."/>
            <person name="Mata R."/>
            <person name="Mathew T."/>
            <person name="Ngo R."/>
            <person name="Nguyen L."/>
            <person name="Nguyen N."/>
            <person name="Okwuonu G."/>
            <person name="Ongeri F."/>
            <person name="Pham C."/>
            <person name="Simmons D."/>
            <person name="Wilczek-Boney K."/>
            <person name="Hale W."/>
            <person name="Jakkamsetti A."/>
            <person name="Pham P."/>
            <person name="Ruth R."/>
            <person name="San Lucas F."/>
            <person name="Warren J."/>
            <person name="Zhang J."/>
            <person name="Zhao Z."/>
            <person name="Zhou C."/>
            <person name="Zhu D."/>
            <person name="Lee S."/>
            <person name="Bess C."/>
            <person name="Blankenburg K."/>
            <person name="Forbes L."/>
            <person name="Fu Q."/>
            <person name="Gubbala S."/>
            <person name="Hirani K."/>
            <person name="Jayaseelan J.C."/>
            <person name="Lara F."/>
            <person name="Munidasa M."/>
            <person name="Palculict T."/>
            <person name="Patil S."/>
            <person name="Pu L.-L."/>
            <person name="Saada N."/>
            <person name="Tang L."/>
            <person name="Weissenberger G."/>
            <person name="Zhu Y."/>
            <person name="Hemphill L."/>
            <person name="Shang Y."/>
            <person name="Youmans B."/>
            <person name="Ayvaz T."/>
            <person name="Ross M."/>
            <person name="Santibanez J."/>
            <person name="Aqrawi P."/>
            <person name="Gross S."/>
            <person name="Joshi V."/>
            <person name="Fowler G."/>
            <person name="Nazareth L."/>
            <person name="Reid J."/>
            <person name="Worley K."/>
            <person name="Petrosino J."/>
            <person name="Highlander S."/>
            <person name="Gibbs R."/>
        </authorList>
    </citation>
    <scope>NUCLEOTIDE SEQUENCE [LARGE SCALE GENOMIC DNA]</scope>
    <source>
        <strain evidence="1 2">F0287</strain>
    </source>
</reference>
<dbReference type="Proteomes" id="UP000005391">
    <property type="component" value="Unassembled WGS sequence"/>
</dbReference>
<gene>
    <name evidence="1" type="ORF">HMPREF1977_1437</name>
</gene>
<proteinExistence type="predicted"/>
<dbReference type="HOGENOM" id="CLU_2895691_0_0_10"/>
<dbReference type="AlphaFoldDB" id="E4MSS7"/>
<sequence>MPIMPTIPIILIINFSKGRSTKSSFIKSASDGANLKQIGFKIKRKSPFGREIEQITTKSNKKGFV</sequence>
<organism evidence="1 2">
    <name type="scientific">Capnocytophaga ochracea F0287</name>
    <dbReference type="NCBI Taxonomy" id="873517"/>
    <lineage>
        <taxon>Bacteria</taxon>
        <taxon>Pseudomonadati</taxon>
        <taxon>Bacteroidota</taxon>
        <taxon>Flavobacteriia</taxon>
        <taxon>Flavobacteriales</taxon>
        <taxon>Flavobacteriaceae</taxon>
        <taxon>Capnocytophaga</taxon>
    </lineage>
</organism>
<dbReference type="EMBL" id="AEOH01000039">
    <property type="protein sequence ID" value="EFS97233.1"/>
    <property type="molecule type" value="Genomic_DNA"/>
</dbReference>
<comment type="caution">
    <text evidence="1">The sequence shown here is derived from an EMBL/GenBank/DDBJ whole genome shotgun (WGS) entry which is preliminary data.</text>
</comment>